<gene>
    <name evidence="2" type="ORF">BOO71_0011104</name>
</gene>
<dbReference type="AlphaFoldDB" id="A0A1U7NUU2"/>
<feature type="region of interest" description="Disordered" evidence="1">
    <location>
        <begin position="201"/>
        <end position="231"/>
    </location>
</feature>
<feature type="compositionally biased region" description="Pro residues" evidence="1">
    <location>
        <begin position="201"/>
        <end position="211"/>
    </location>
</feature>
<reference evidence="2 3" key="1">
    <citation type="submission" date="2017-01" db="EMBL/GenBank/DDBJ databases">
        <title>Genome Analysis of Deinococcus marmoris KOPRI26562.</title>
        <authorList>
            <person name="Kim J.H."/>
            <person name="Oh H.-M."/>
        </authorList>
    </citation>
    <scope>NUCLEOTIDE SEQUENCE [LARGE SCALE GENOMIC DNA]</scope>
    <source>
        <strain evidence="2 3">KOPRI26562</strain>
    </source>
</reference>
<protein>
    <submittedName>
        <fullName evidence="2">Uncharacterized protein</fullName>
    </submittedName>
</protein>
<comment type="caution">
    <text evidence="2">The sequence shown here is derived from an EMBL/GenBank/DDBJ whole genome shotgun (WGS) entry which is preliminary data.</text>
</comment>
<evidence type="ECO:0000313" key="2">
    <source>
        <dbReference type="EMBL" id="OLV16693.1"/>
    </source>
</evidence>
<dbReference type="Proteomes" id="UP000186607">
    <property type="component" value="Unassembled WGS sequence"/>
</dbReference>
<evidence type="ECO:0000256" key="1">
    <source>
        <dbReference type="SAM" id="MobiDB-lite"/>
    </source>
</evidence>
<accession>A0A1U7NUU2</accession>
<dbReference type="RefSeq" id="WP_075835038.1">
    <property type="nucleotide sequence ID" value="NZ_MSTI01000134.1"/>
</dbReference>
<name>A0A1U7NUU2_9DEIO</name>
<evidence type="ECO:0000313" key="3">
    <source>
        <dbReference type="Proteomes" id="UP000186607"/>
    </source>
</evidence>
<dbReference type="OrthoDB" id="75123at2"/>
<dbReference type="EMBL" id="MSTI01000134">
    <property type="protein sequence ID" value="OLV16693.1"/>
    <property type="molecule type" value="Genomic_DNA"/>
</dbReference>
<keyword evidence="3" id="KW-1185">Reference proteome</keyword>
<sequence length="231" mass="25759">MPPPPLIVTAWNLQPDSLNVNLALTPPQTELLDAVLDWRGLFEDDALLQITPMDLSTLLTAELLHRYPTPWGPVLVPGPAGLVRVGRSAHNRPSPATAADHAYLAHGISYLETERGWKHAGMRGRTVHVLLAPNGVRHYVCGRARGHASRSLWRLIRRYRVELSQARGRLVIFTPDLRRTRCVEAANPWCVEVVRMQIIPPPPPPPVPKTAPLPYVGRPRRVRPTRGHEPG</sequence>
<proteinExistence type="predicted"/>
<organism evidence="2 3">
    <name type="scientific">Deinococcus marmoris</name>
    <dbReference type="NCBI Taxonomy" id="249408"/>
    <lineage>
        <taxon>Bacteria</taxon>
        <taxon>Thermotogati</taxon>
        <taxon>Deinococcota</taxon>
        <taxon>Deinococci</taxon>
        <taxon>Deinococcales</taxon>
        <taxon>Deinococcaceae</taxon>
        <taxon>Deinococcus</taxon>
    </lineage>
</organism>